<accession>A0A6M3KBR9</accession>
<dbReference type="AlphaFoldDB" id="A0A6M3KBR9"/>
<gene>
    <name evidence="2" type="ORF">MM415A00915_0005</name>
    <name evidence="1" type="ORF">MM415B01939_0009</name>
</gene>
<dbReference type="EMBL" id="MT141196">
    <property type="protein sequence ID" value="QJA56045.1"/>
    <property type="molecule type" value="Genomic_DNA"/>
</dbReference>
<dbReference type="EMBL" id="MT142377">
    <property type="protein sequence ID" value="QJA79343.1"/>
    <property type="molecule type" value="Genomic_DNA"/>
</dbReference>
<protein>
    <submittedName>
        <fullName evidence="2">Uncharacterized protein</fullName>
    </submittedName>
</protein>
<reference evidence="2" key="1">
    <citation type="submission" date="2020-03" db="EMBL/GenBank/DDBJ databases">
        <title>The deep terrestrial virosphere.</title>
        <authorList>
            <person name="Holmfeldt K."/>
            <person name="Nilsson E."/>
            <person name="Simone D."/>
            <person name="Lopez-Fernandez M."/>
            <person name="Wu X."/>
            <person name="de Brujin I."/>
            <person name="Lundin D."/>
            <person name="Andersson A."/>
            <person name="Bertilsson S."/>
            <person name="Dopson M."/>
        </authorList>
    </citation>
    <scope>NUCLEOTIDE SEQUENCE</scope>
    <source>
        <strain evidence="2">MM415A00915</strain>
        <strain evidence="1">MM415B01939</strain>
    </source>
</reference>
<evidence type="ECO:0000313" key="2">
    <source>
        <dbReference type="EMBL" id="QJA79343.1"/>
    </source>
</evidence>
<evidence type="ECO:0000313" key="1">
    <source>
        <dbReference type="EMBL" id="QJA56045.1"/>
    </source>
</evidence>
<organism evidence="2">
    <name type="scientific">viral metagenome</name>
    <dbReference type="NCBI Taxonomy" id="1070528"/>
    <lineage>
        <taxon>unclassified sequences</taxon>
        <taxon>metagenomes</taxon>
        <taxon>organismal metagenomes</taxon>
    </lineage>
</organism>
<name>A0A6M3KBR9_9ZZZZ</name>
<proteinExistence type="predicted"/>
<sequence length="170" mass="17259">MAEANVTRVSSSVIPVQDIDQTAGGQTYSISELDKVAGKTFGGKYNTLTAYGSEAIAAYIGSVVAENGITDGLDSSGWQKGAAGPTRGTLPTTVYAIAVEYVSELGTVGNVSISIKQTGETELKLANLDLGEGQVIPISAGLTLAEVLIGADAYTSGTNEATVNVLVIGV</sequence>